<keyword evidence="4" id="KW-1185">Reference proteome</keyword>
<feature type="compositionally biased region" description="Polar residues" evidence="2">
    <location>
        <begin position="294"/>
        <end position="308"/>
    </location>
</feature>
<dbReference type="KEGG" id="mnt:21392006"/>
<dbReference type="eggNOG" id="KOG2027">
    <property type="taxonomic scope" value="Eukaryota"/>
</dbReference>
<gene>
    <name evidence="3" type="ORF">L484_008647</name>
</gene>
<proteinExistence type="inferred from homology"/>
<comment type="similarity">
    <text evidence="1">Belongs to the IST1 family.</text>
</comment>
<organism evidence="3 4">
    <name type="scientific">Morus notabilis</name>
    <dbReference type="NCBI Taxonomy" id="981085"/>
    <lineage>
        <taxon>Eukaryota</taxon>
        <taxon>Viridiplantae</taxon>
        <taxon>Streptophyta</taxon>
        <taxon>Embryophyta</taxon>
        <taxon>Tracheophyta</taxon>
        <taxon>Spermatophyta</taxon>
        <taxon>Magnoliopsida</taxon>
        <taxon>eudicotyledons</taxon>
        <taxon>Gunneridae</taxon>
        <taxon>Pentapetalae</taxon>
        <taxon>rosids</taxon>
        <taxon>fabids</taxon>
        <taxon>Rosales</taxon>
        <taxon>Moraceae</taxon>
        <taxon>Moreae</taxon>
        <taxon>Morus</taxon>
    </lineage>
</organism>
<accession>W9RLR6</accession>
<dbReference type="InterPro" id="IPR042277">
    <property type="entry name" value="IST1-like"/>
</dbReference>
<feature type="compositionally biased region" description="Basic and acidic residues" evidence="2">
    <location>
        <begin position="200"/>
        <end position="214"/>
    </location>
</feature>
<evidence type="ECO:0000313" key="4">
    <source>
        <dbReference type="Proteomes" id="UP000030645"/>
    </source>
</evidence>
<protein>
    <recommendedName>
        <fullName evidence="5">IST1-like protein</fullName>
    </recommendedName>
</protein>
<dbReference type="Gene3D" id="1.20.1260.60">
    <property type="entry name" value="Vacuolar protein sorting-associated protein Ist1"/>
    <property type="match status" value="1"/>
</dbReference>
<dbReference type="InterPro" id="IPR005061">
    <property type="entry name" value="Ist1"/>
</dbReference>
<dbReference type="PANTHER" id="PTHR12161">
    <property type="entry name" value="IST1 FAMILY MEMBER"/>
    <property type="match status" value="1"/>
</dbReference>
<name>W9RLR6_9ROSA</name>
<sequence length="347" mass="39076">MGNKMDALLGKDFKTAKFKSLVELVSLRIAVWEKQHHLRCMQAQSDVVALLKLGHQESALLLVELVITEQNMLDAYSMIENFCNLLVERVVLIESKRECPDELKEAISSLIFAASKCGEMQDLEKISSMFVKRYGKEFASNAVVLCNNCGVSPKIVLKLSTHRPNTERKLTMLKEIAVANGIDLHHEGDRDQSQTVTQDTNEKQLIPHESANKDGQEHCIDHLSTERKQGEKIHEQVMERWKYKNFKAAAQAAYKLAAHAAVAAKAALELLQPLDGDHDHPRKSNEKKYETQFDDQPSKSGISIQGYGNSERKNDLERGIFYAKVIPSSSPRHEKTETNTGGHLKED</sequence>
<reference evidence="4" key="1">
    <citation type="submission" date="2013-01" db="EMBL/GenBank/DDBJ databases">
        <title>Draft Genome Sequence of a Mulberry Tree, Morus notabilis C.K. Schneid.</title>
        <authorList>
            <person name="He N."/>
            <person name="Zhao S."/>
        </authorList>
    </citation>
    <scope>NUCLEOTIDE SEQUENCE</scope>
</reference>
<evidence type="ECO:0000313" key="3">
    <source>
        <dbReference type="EMBL" id="EXB97157.1"/>
    </source>
</evidence>
<dbReference type="EMBL" id="KE345260">
    <property type="protein sequence ID" value="EXB97157.1"/>
    <property type="molecule type" value="Genomic_DNA"/>
</dbReference>
<evidence type="ECO:0008006" key="5">
    <source>
        <dbReference type="Google" id="ProtNLM"/>
    </source>
</evidence>
<dbReference type="Pfam" id="PF03398">
    <property type="entry name" value="Ist1"/>
    <property type="match status" value="1"/>
</dbReference>
<dbReference type="PANTHER" id="PTHR12161:SF59">
    <property type="entry name" value="IST1-LIKE PROTEIN"/>
    <property type="match status" value="1"/>
</dbReference>
<evidence type="ECO:0000256" key="1">
    <source>
        <dbReference type="ARBA" id="ARBA00005536"/>
    </source>
</evidence>
<feature type="compositionally biased region" description="Basic and acidic residues" evidence="2">
    <location>
        <begin position="331"/>
        <end position="347"/>
    </location>
</feature>
<evidence type="ECO:0000256" key="2">
    <source>
        <dbReference type="SAM" id="MobiDB-lite"/>
    </source>
</evidence>
<feature type="region of interest" description="Disordered" evidence="2">
    <location>
        <begin position="274"/>
        <end position="311"/>
    </location>
</feature>
<dbReference type="GO" id="GO:0015031">
    <property type="term" value="P:protein transport"/>
    <property type="evidence" value="ECO:0007669"/>
    <property type="project" value="InterPro"/>
</dbReference>
<feature type="region of interest" description="Disordered" evidence="2">
    <location>
        <begin position="323"/>
        <end position="347"/>
    </location>
</feature>
<feature type="compositionally biased region" description="Basic and acidic residues" evidence="2">
    <location>
        <begin position="275"/>
        <end position="291"/>
    </location>
</feature>
<dbReference type="FunFam" id="1.20.1260.60:FF:000002">
    <property type="entry name" value="Vacuolar protein sorting-associated protein IST1"/>
    <property type="match status" value="1"/>
</dbReference>
<dbReference type="Proteomes" id="UP000030645">
    <property type="component" value="Unassembled WGS sequence"/>
</dbReference>
<dbReference type="STRING" id="981085.W9RLR6"/>
<feature type="region of interest" description="Disordered" evidence="2">
    <location>
        <begin position="185"/>
        <end position="214"/>
    </location>
</feature>
<dbReference type="AlphaFoldDB" id="W9RLR6"/>
<dbReference type="OrthoDB" id="29853at2759"/>